<evidence type="ECO:0000313" key="8">
    <source>
        <dbReference type="EMBL" id="KAG0475919.1"/>
    </source>
</evidence>
<evidence type="ECO:0000313" key="10">
    <source>
        <dbReference type="Proteomes" id="UP000636800"/>
    </source>
</evidence>
<feature type="region of interest" description="Disordered" evidence="6">
    <location>
        <begin position="270"/>
        <end position="316"/>
    </location>
</feature>
<proteinExistence type="inferred from homology"/>
<reference evidence="10 11" key="1">
    <citation type="journal article" date="2020" name="Nat. Food">
        <title>A phased Vanilla planifolia genome enables genetic improvement of flavour and production.</title>
        <authorList>
            <person name="Hasing T."/>
            <person name="Tang H."/>
            <person name="Brym M."/>
            <person name="Khazi F."/>
            <person name="Huang T."/>
            <person name="Chambers A.H."/>
        </authorList>
    </citation>
    <scope>NUCLEOTIDE SEQUENCE [LARGE SCALE GENOMIC DNA]</scope>
    <source>
        <tissue evidence="9">Leaf</tissue>
    </source>
</reference>
<evidence type="ECO:0000256" key="4">
    <source>
        <dbReference type="ARBA" id="ARBA00023163"/>
    </source>
</evidence>
<dbReference type="EMBL" id="JADCNM010000006">
    <property type="protein sequence ID" value="KAG0477640.1"/>
    <property type="molecule type" value="Genomic_DNA"/>
</dbReference>
<evidence type="ECO:0000256" key="3">
    <source>
        <dbReference type="ARBA" id="ARBA00023015"/>
    </source>
</evidence>
<evidence type="ECO:0000256" key="6">
    <source>
        <dbReference type="SAM" id="MobiDB-lite"/>
    </source>
</evidence>
<dbReference type="Proteomes" id="UP000636800">
    <property type="component" value="Chromosome 6"/>
</dbReference>
<dbReference type="GO" id="GO:0003700">
    <property type="term" value="F:DNA-binding transcription factor activity"/>
    <property type="evidence" value="ECO:0007669"/>
    <property type="project" value="InterPro"/>
</dbReference>
<keyword evidence="3" id="KW-0805">Transcription regulation</keyword>
<evidence type="ECO:0000256" key="5">
    <source>
        <dbReference type="ARBA" id="ARBA00023242"/>
    </source>
</evidence>
<feature type="domain" description="BHLH" evidence="7">
    <location>
        <begin position="319"/>
        <end position="368"/>
    </location>
</feature>
<dbReference type="GO" id="GO:0046983">
    <property type="term" value="F:protein dimerization activity"/>
    <property type="evidence" value="ECO:0007669"/>
    <property type="project" value="InterPro"/>
</dbReference>
<dbReference type="FunFam" id="4.10.280.10:FF:000004">
    <property type="entry name" value="Basic helix-loop-helix transcription factor"/>
    <property type="match status" value="1"/>
</dbReference>
<dbReference type="InterPro" id="IPR047265">
    <property type="entry name" value="PIF1-like_bHLH"/>
</dbReference>
<keyword evidence="10" id="KW-1185">Reference proteome</keyword>
<name>A0A835UYZ0_VANPL</name>
<evidence type="ECO:0000256" key="2">
    <source>
        <dbReference type="ARBA" id="ARBA00005510"/>
    </source>
</evidence>
<dbReference type="CDD" id="cd11445">
    <property type="entry name" value="bHLH_AtPIF_like"/>
    <property type="match status" value="1"/>
</dbReference>
<dbReference type="SUPFAM" id="SSF47459">
    <property type="entry name" value="HLH, helix-loop-helix DNA-binding domain"/>
    <property type="match status" value="1"/>
</dbReference>
<dbReference type="GO" id="GO:0005634">
    <property type="term" value="C:nucleus"/>
    <property type="evidence" value="ECO:0007669"/>
    <property type="project" value="UniProtKB-SubCell"/>
</dbReference>
<comment type="caution">
    <text evidence="9">The sequence shown here is derived from an EMBL/GenBank/DDBJ whole genome shotgun (WGS) entry which is preliminary data.</text>
</comment>
<comment type="subcellular location">
    <subcellularLocation>
        <location evidence="1">Nucleus</location>
    </subcellularLocation>
</comment>
<protein>
    <recommendedName>
        <fullName evidence="7">BHLH domain-containing protein</fullName>
    </recommendedName>
</protein>
<evidence type="ECO:0000313" key="11">
    <source>
        <dbReference type="Proteomes" id="UP000639772"/>
    </source>
</evidence>
<dbReference type="PANTHER" id="PTHR46807:SF1">
    <property type="entry name" value="TRANSCRIPTION FACTOR PIF3"/>
    <property type="match status" value="1"/>
</dbReference>
<dbReference type="Proteomes" id="UP000639772">
    <property type="component" value="Chromosome 6"/>
</dbReference>
<dbReference type="InterPro" id="IPR044273">
    <property type="entry name" value="PIF3-like"/>
</dbReference>
<evidence type="ECO:0000259" key="7">
    <source>
        <dbReference type="PROSITE" id="PS50888"/>
    </source>
</evidence>
<keyword evidence="4" id="KW-0804">Transcription</keyword>
<dbReference type="InterPro" id="IPR011598">
    <property type="entry name" value="bHLH_dom"/>
</dbReference>
<comment type="similarity">
    <text evidence="2">Belongs to the bHLH protein family.</text>
</comment>
<evidence type="ECO:0000313" key="9">
    <source>
        <dbReference type="EMBL" id="KAG0477640.1"/>
    </source>
</evidence>
<organism evidence="9 11">
    <name type="scientific">Vanilla planifolia</name>
    <name type="common">Vanilla</name>
    <dbReference type="NCBI Taxonomy" id="51239"/>
    <lineage>
        <taxon>Eukaryota</taxon>
        <taxon>Viridiplantae</taxon>
        <taxon>Streptophyta</taxon>
        <taxon>Embryophyta</taxon>
        <taxon>Tracheophyta</taxon>
        <taxon>Spermatophyta</taxon>
        <taxon>Magnoliopsida</taxon>
        <taxon>Liliopsida</taxon>
        <taxon>Asparagales</taxon>
        <taxon>Orchidaceae</taxon>
        <taxon>Vanilloideae</taxon>
        <taxon>Vanilleae</taxon>
        <taxon>Vanilla</taxon>
    </lineage>
</organism>
<evidence type="ECO:0000256" key="1">
    <source>
        <dbReference type="ARBA" id="ARBA00004123"/>
    </source>
</evidence>
<feature type="region of interest" description="Disordered" evidence="6">
    <location>
        <begin position="216"/>
        <end position="236"/>
    </location>
</feature>
<feature type="compositionally biased region" description="Acidic residues" evidence="6">
    <location>
        <begin position="291"/>
        <end position="301"/>
    </location>
</feature>
<sequence length="504" mass="54517">MANFPSDMRSENELVELLWDNGQIVMQGQSNRAKKTLFSPVLDLEDETAMVKFGHSGATNQVVHDLPSMVPCRSLGMNVEGEDGTDPWMGYEMDESSLEKGFCPELFSDLAGIQSTSLANTDNNLLPTGVKELSTLRFSQKSKSKVMGSDVNPCKRDHFAANTSSSSAAIMNFSHFSRPVALAKANRQSIERSKVREKSCTASVCPVESSFVNQPKVDLSSCTTRRENSSRESLTSQALSFTASTAVERKEAEGVPEAIAASSSGCSGYSFDAISNDPKPKSKRRNRDESGEQSDDFEDESCGVKKPEAARVAGVKRGRAAEVHNLSERRRRDRINEKMKALQELIPNCNKVDKASMLDEAIEYLKTLQLQVQMMSMGTGICIPPILIPTGMNLQQMHPPLVPRFSPLAMGMGLGFGMGMIDLNGFPVPSMHGTQFPSPSIPLLSGLHRMSPSSSIPSIGIPAQSFAASVPHASQVMVLNPSLPVSEIPTSTKQATKHELGGAG</sequence>
<dbReference type="Pfam" id="PF00010">
    <property type="entry name" value="HLH"/>
    <property type="match status" value="1"/>
</dbReference>
<accession>A0A835UYZ0</accession>
<dbReference type="AlphaFoldDB" id="A0A835UYZ0"/>
<dbReference type="OrthoDB" id="690068at2759"/>
<dbReference type="InterPro" id="IPR036638">
    <property type="entry name" value="HLH_DNA-bd_sf"/>
</dbReference>
<gene>
    <name evidence="9" type="ORF">HPP92_012359</name>
    <name evidence="8" type="ORF">HPP92_012760</name>
</gene>
<keyword evidence="5" id="KW-0539">Nucleus</keyword>
<dbReference type="EMBL" id="JADCNL010000006">
    <property type="protein sequence ID" value="KAG0475919.1"/>
    <property type="molecule type" value="Genomic_DNA"/>
</dbReference>
<dbReference type="Gene3D" id="4.10.280.10">
    <property type="entry name" value="Helix-loop-helix DNA-binding domain"/>
    <property type="match status" value="1"/>
</dbReference>
<dbReference type="SMART" id="SM00353">
    <property type="entry name" value="HLH"/>
    <property type="match status" value="1"/>
</dbReference>
<dbReference type="PROSITE" id="PS50888">
    <property type="entry name" value="BHLH"/>
    <property type="match status" value="1"/>
</dbReference>
<dbReference type="PANTHER" id="PTHR46807">
    <property type="entry name" value="TRANSCRIPTION FACTOR PIF3"/>
    <property type="match status" value="1"/>
</dbReference>